<dbReference type="InterPro" id="IPR016169">
    <property type="entry name" value="FAD-bd_PCMH_sub2"/>
</dbReference>
<dbReference type="EnsemblProtists" id="EOD25224">
    <property type="protein sequence ID" value="EOD25224"/>
    <property type="gene ID" value="EMIHUDRAFT_206414"/>
</dbReference>
<dbReference type="PANTHER" id="PTHR42973:SF39">
    <property type="entry name" value="FAD-BINDING PCMH-TYPE DOMAIN-CONTAINING PROTEIN"/>
    <property type="match status" value="1"/>
</dbReference>
<dbReference type="Gene3D" id="3.30.465.10">
    <property type="match status" value="1"/>
</dbReference>
<evidence type="ECO:0000256" key="1">
    <source>
        <dbReference type="ARBA" id="ARBA00001974"/>
    </source>
</evidence>
<evidence type="ECO:0000256" key="2">
    <source>
        <dbReference type="ARBA" id="ARBA00005466"/>
    </source>
</evidence>
<reference evidence="9" key="1">
    <citation type="journal article" date="2013" name="Nature">
        <title>Pan genome of the phytoplankton Emiliania underpins its global distribution.</title>
        <authorList>
            <person name="Read B.A."/>
            <person name="Kegel J."/>
            <person name="Klute M.J."/>
            <person name="Kuo A."/>
            <person name="Lefebvre S.C."/>
            <person name="Maumus F."/>
            <person name="Mayer C."/>
            <person name="Miller J."/>
            <person name="Monier A."/>
            <person name="Salamov A."/>
            <person name="Young J."/>
            <person name="Aguilar M."/>
            <person name="Claverie J.M."/>
            <person name="Frickenhaus S."/>
            <person name="Gonzalez K."/>
            <person name="Herman E.K."/>
            <person name="Lin Y.C."/>
            <person name="Napier J."/>
            <person name="Ogata H."/>
            <person name="Sarno A.F."/>
            <person name="Shmutz J."/>
            <person name="Schroeder D."/>
            <person name="de Vargas C."/>
            <person name="Verret F."/>
            <person name="von Dassow P."/>
            <person name="Valentin K."/>
            <person name="Van de Peer Y."/>
            <person name="Wheeler G."/>
            <person name="Dacks J.B."/>
            <person name="Delwiche C.F."/>
            <person name="Dyhrman S.T."/>
            <person name="Glockner G."/>
            <person name="John U."/>
            <person name="Richards T."/>
            <person name="Worden A.Z."/>
            <person name="Zhang X."/>
            <person name="Grigoriev I.V."/>
            <person name="Allen A.E."/>
            <person name="Bidle K."/>
            <person name="Borodovsky M."/>
            <person name="Bowler C."/>
            <person name="Brownlee C."/>
            <person name="Cock J.M."/>
            <person name="Elias M."/>
            <person name="Gladyshev V.N."/>
            <person name="Groth M."/>
            <person name="Guda C."/>
            <person name="Hadaegh A."/>
            <person name="Iglesias-Rodriguez M.D."/>
            <person name="Jenkins J."/>
            <person name="Jones B.M."/>
            <person name="Lawson T."/>
            <person name="Leese F."/>
            <person name="Lindquist E."/>
            <person name="Lobanov A."/>
            <person name="Lomsadze A."/>
            <person name="Malik S.B."/>
            <person name="Marsh M.E."/>
            <person name="Mackinder L."/>
            <person name="Mock T."/>
            <person name="Mueller-Roeber B."/>
            <person name="Pagarete A."/>
            <person name="Parker M."/>
            <person name="Probert I."/>
            <person name="Quesneville H."/>
            <person name="Raines C."/>
            <person name="Rensing S.A."/>
            <person name="Riano-Pachon D.M."/>
            <person name="Richier S."/>
            <person name="Rokitta S."/>
            <person name="Shiraiwa Y."/>
            <person name="Soanes D.M."/>
            <person name="van der Giezen M."/>
            <person name="Wahlund T.M."/>
            <person name="Williams B."/>
            <person name="Wilson W."/>
            <person name="Wolfe G."/>
            <person name="Wurch L.L."/>
        </authorList>
    </citation>
    <scope>NUCLEOTIDE SEQUENCE</scope>
</reference>
<organism evidence="8 9">
    <name type="scientific">Emiliania huxleyi (strain CCMP1516)</name>
    <dbReference type="NCBI Taxonomy" id="280463"/>
    <lineage>
        <taxon>Eukaryota</taxon>
        <taxon>Haptista</taxon>
        <taxon>Haptophyta</taxon>
        <taxon>Prymnesiophyceae</taxon>
        <taxon>Isochrysidales</taxon>
        <taxon>Noelaerhabdaceae</taxon>
        <taxon>Emiliania</taxon>
    </lineage>
</organism>
<dbReference type="GO" id="GO:0016491">
    <property type="term" value="F:oxidoreductase activity"/>
    <property type="evidence" value="ECO:0007669"/>
    <property type="project" value="UniProtKB-KW"/>
</dbReference>
<comment type="cofactor">
    <cofactor evidence="1">
        <name>FAD</name>
        <dbReference type="ChEBI" id="CHEBI:57692"/>
    </cofactor>
</comment>
<reference evidence="8" key="2">
    <citation type="submission" date="2024-10" db="UniProtKB">
        <authorList>
            <consortium name="EnsemblProtists"/>
        </authorList>
    </citation>
    <scope>IDENTIFICATION</scope>
</reference>
<evidence type="ECO:0000256" key="4">
    <source>
        <dbReference type="ARBA" id="ARBA00022827"/>
    </source>
</evidence>
<dbReference type="RefSeq" id="XP_005777653.1">
    <property type="nucleotide sequence ID" value="XM_005777596.1"/>
</dbReference>
<dbReference type="Pfam" id="PF01565">
    <property type="entry name" value="FAD_binding_4"/>
    <property type="match status" value="1"/>
</dbReference>
<dbReference type="InterPro" id="IPR016166">
    <property type="entry name" value="FAD-bd_PCMH"/>
</dbReference>
<evidence type="ECO:0000313" key="8">
    <source>
        <dbReference type="EnsemblProtists" id="EOD25224"/>
    </source>
</evidence>
<protein>
    <recommendedName>
        <fullName evidence="7">FAD-binding PCMH-type domain-containing protein</fullName>
    </recommendedName>
</protein>
<dbReference type="InterPro" id="IPR050416">
    <property type="entry name" value="FAD-linked_Oxidoreductase"/>
</dbReference>
<evidence type="ECO:0000313" key="9">
    <source>
        <dbReference type="Proteomes" id="UP000013827"/>
    </source>
</evidence>
<dbReference type="GO" id="GO:0071949">
    <property type="term" value="F:FAD binding"/>
    <property type="evidence" value="ECO:0007669"/>
    <property type="project" value="InterPro"/>
</dbReference>
<dbReference type="SUPFAM" id="SSF56176">
    <property type="entry name" value="FAD-binding/transporter-associated domain-like"/>
    <property type="match status" value="1"/>
</dbReference>
<keyword evidence="9" id="KW-1185">Reference proteome</keyword>
<accession>A0A0D3JNY9</accession>
<dbReference type="PaxDb" id="2903-EOD25224"/>
<dbReference type="InterPro" id="IPR036318">
    <property type="entry name" value="FAD-bd_PCMH-like_sf"/>
</dbReference>
<comment type="similarity">
    <text evidence="2">Belongs to the oxygen-dependent FAD-linked oxidoreductase family.</text>
</comment>
<dbReference type="KEGG" id="ehx:EMIHUDRAFT_206414"/>
<evidence type="ECO:0000256" key="3">
    <source>
        <dbReference type="ARBA" id="ARBA00022630"/>
    </source>
</evidence>
<keyword evidence="5" id="KW-0560">Oxidoreductase</keyword>
<evidence type="ECO:0000256" key="5">
    <source>
        <dbReference type="ARBA" id="ARBA00023002"/>
    </source>
</evidence>
<dbReference type="Proteomes" id="UP000013827">
    <property type="component" value="Unassembled WGS sequence"/>
</dbReference>
<dbReference type="AlphaFoldDB" id="A0A0D3JNY9"/>
<dbReference type="PROSITE" id="PS51387">
    <property type="entry name" value="FAD_PCMH"/>
    <property type="match status" value="1"/>
</dbReference>
<dbReference type="Gene3D" id="3.40.462.20">
    <property type="match status" value="2"/>
</dbReference>
<name>A0A0D3JNY9_EMIH1</name>
<dbReference type="PANTHER" id="PTHR42973">
    <property type="entry name" value="BINDING OXIDOREDUCTASE, PUTATIVE (AFU_ORTHOLOGUE AFUA_1G17690)-RELATED"/>
    <property type="match status" value="1"/>
</dbReference>
<dbReference type="GeneID" id="17270770"/>
<sequence length="756" mass="83941">MLIPSYAADAPPPPPARLADPQNNVSEAGVPRSSLALGLKLCTLRVRSDKMLKMIFCLMLAVVANALPTDDATALPGGVEIATERGISPNEHQPLFASLPEQCMSTTPWYNAGFNQVYQTHFGSQQEGSVVFPADERALLNTLVAAVEAQKRPTIVAGSHGYEGYGNSGDVVIDISGLQHIETKMAGPDNTKMAEHVVIGGGTPLSKVYNYLWKRHGRILPAGSCHSVSAGGHITGGGYGVFSRMYGLTVDYVGGVRFAWVDNETKVRVVDAFHNSNSPEEQRLVWAARGASAANFGELAFVNNPPAFWEVSFNLMHLEDFKDAEYGPMMLEKLYDVFWDYYNYSKGEQPSRDETFGFFRINSNGIDLTCIATQYDALLEYVGRFLEAKNSTMALSTLEKDVRRFTFLEYVVVMSGIGDKPFFKNSGHVLKSHSGHGKGYTSSQLRAMYDHLLQKYKPCVGAACGEGHVTLEVFCSDKGSKNVTIQKVNQTDKTGFPQYFWISQHEARPASAQRRNGRRLAVWMGPQVDETALEGDAGGPRPADSGVAYVWQMDPYNGKIADLTVDNPLKTPQAPSATSVSNRVATVKTQPQLYWNFPEDNKFMIKWFDSFTNSMWASTSTNKLHKDQYPMVPGLYINYPDSFFKEMYPEDWLNLTYELPWGSVVEMLTWPSLGNGNNVQGDQKDYLPSLQEVKGMFDPNDIFTLKSRRYIYNATNGAWDDEEPEIKDGLSIPLPDTIMPEPYLGGEIHDEKLVVC</sequence>
<dbReference type="HOGENOM" id="CLU_368613_0_0_1"/>
<evidence type="ECO:0000256" key="6">
    <source>
        <dbReference type="SAM" id="MobiDB-lite"/>
    </source>
</evidence>
<evidence type="ECO:0000259" key="7">
    <source>
        <dbReference type="PROSITE" id="PS51387"/>
    </source>
</evidence>
<keyword evidence="4" id="KW-0274">FAD</keyword>
<keyword evidence="3" id="KW-0285">Flavoprotein</keyword>
<dbReference type="InterPro" id="IPR006094">
    <property type="entry name" value="Oxid_FAD_bind_N"/>
</dbReference>
<proteinExistence type="inferred from homology"/>
<feature type="region of interest" description="Disordered" evidence="6">
    <location>
        <begin position="1"/>
        <end position="28"/>
    </location>
</feature>
<feature type="domain" description="FAD-binding PCMH-type" evidence="7">
    <location>
        <begin position="122"/>
        <end position="309"/>
    </location>
</feature>